<name>U2P677_9BACT</name>
<dbReference type="AlphaFoldDB" id="U2P677"/>
<dbReference type="Proteomes" id="UP000016648">
    <property type="component" value="Unassembled WGS sequence"/>
</dbReference>
<protein>
    <submittedName>
        <fullName evidence="1">Uncharacterized protein</fullName>
    </submittedName>
</protein>
<evidence type="ECO:0000313" key="2">
    <source>
        <dbReference type="Proteomes" id="UP000016648"/>
    </source>
</evidence>
<reference evidence="1 2" key="1">
    <citation type="submission" date="2013-08" db="EMBL/GenBank/DDBJ databases">
        <authorList>
            <person name="Durkin A.S."/>
            <person name="Haft D.R."/>
            <person name="McCorrison J."/>
            <person name="Torralba M."/>
            <person name="Gillis M."/>
            <person name="Haft D.H."/>
            <person name="Methe B."/>
            <person name="Sutton G."/>
            <person name="Nelson K.E."/>
        </authorList>
    </citation>
    <scope>NUCLEOTIDE SEQUENCE [LARGE SCALE GENOMIC DNA]</scope>
    <source>
        <strain evidence="1 2">F0067</strain>
    </source>
</reference>
<organism evidence="1 2">
    <name type="scientific">Segatella baroniae F0067</name>
    <dbReference type="NCBI Taxonomy" id="1115809"/>
    <lineage>
        <taxon>Bacteria</taxon>
        <taxon>Pseudomonadati</taxon>
        <taxon>Bacteroidota</taxon>
        <taxon>Bacteroidia</taxon>
        <taxon>Bacteroidales</taxon>
        <taxon>Prevotellaceae</taxon>
        <taxon>Segatella</taxon>
    </lineage>
</organism>
<dbReference type="RefSeq" id="WP_021589767.1">
    <property type="nucleotide sequence ID" value="NZ_AWEY01000026.1"/>
</dbReference>
<dbReference type="EMBL" id="AWEY01000026">
    <property type="protein sequence ID" value="ERK39224.1"/>
    <property type="molecule type" value="Genomic_DNA"/>
</dbReference>
<proteinExistence type="predicted"/>
<accession>U2P677</accession>
<evidence type="ECO:0000313" key="1">
    <source>
        <dbReference type="EMBL" id="ERK39224.1"/>
    </source>
</evidence>
<comment type="caution">
    <text evidence="1">The sequence shown here is derived from an EMBL/GenBank/DDBJ whole genome shotgun (WGS) entry which is preliminary data.</text>
</comment>
<gene>
    <name evidence="1" type="ORF">HMPREF9135_1922</name>
</gene>
<dbReference type="PATRIC" id="fig|1115809.3.peg.1414"/>
<keyword evidence="2" id="KW-1185">Reference proteome</keyword>
<sequence length="230" mass="27157">MKEKCHKITDENFDELYEDSIEIEQIDKFVCDEISRQIHRYIKGMSGSKAIMLKFEEQLSKLSLPEREHALARYIDLNRKALSGMDWKIIMTRASANYCDTYSYWLKLINNRRKIIKYLHRMKQKYIRFHTVYEENGKFGIKDHEGNVLVHALYDFLRTPYVYVDDLCTMPIMAEKNGRMGLILPDGKDTIIADFIYDDIQLRDQPPYFEAFLNGKATLIDRYGGKKQGV</sequence>